<gene>
    <name evidence="10" type="ORF">HNY73_005367</name>
</gene>
<name>A0A8T0FG99_ARGBR</name>
<reference evidence="10" key="2">
    <citation type="submission" date="2020-06" db="EMBL/GenBank/DDBJ databases">
        <authorList>
            <person name="Sheffer M."/>
        </authorList>
    </citation>
    <scope>NUCLEOTIDE SEQUENCE</scope>
</reference>
<feature type="domain" description="Resistance to inhibitors of cholinesterase protein 3 N-terminal" evidence="9">
    <location>
        <begin position="19"/>
        <end position="152"/>
    </location>
</feature>
<evidence type="ECO:0000313" key="10">
    <source>
        <dbReference type="EMBL" id="KAF8790324.1"/>
    </source>
</evidence>
<evidence type="ECO:0000256" key="1">
    <source>
        <dbReference type="ARBA" id="ARBA00004586"/>
    </source>
</evidence>
<reference evidence="10" key="1">
    <citation type="journal article" date="2020" name="bioRxiv">
        <title>Chromosome-level reference genome of the European wasp spider Argiope bruennichi: a resource for studies on range expansion and evolutionary adaptation.</title>
        <authorList>
            <person name="Sheffer M.M."/>
            <person name="Hoppe A."/>
            <person name="Krehenwinkel H."/>
            <person name="Uhl G."/>
            <person name="Kuss A.W."/>
            <person name="Jensen L."/>
            <person name="Jensen C."/>
            <person name="Gillespie R.G."/>
            <person name="Hoff K.J."/>
            <person name="Prost S."/>
        </authorList>
    </citation>
    <scope>NUCLEOTIDE SEQUENCE</scope>
</reference>
<evidence type="ECO:0000313" key="11">
    <source>
        <dbReference type="Proteomes" id="UP000807504"/>
    </source>
</evidence>
<evidence type="ECO:0000256" key="5">
    <source>
        <dbReference type="ARBA" id="ARBA00022989"/>
    </source>
</evidence>
<proteinExistence type="inferred from homology"/>
<dbReference type="GO" id="GO:0005789">
    <property type="term" value="C:endoplasmic reticulum membrane"/>
    <property type="evidence" value="ECO:0007669"/>
    <property type="project" value="UniProtKB-SubCell"/>
</dbReference>
<keyword evidence="5 8" id="KW-1133">Transmembrane helix</keyword>
<dbReference type="GO" id="GO:0034394">
    <property type="term" value="P:protein localization to cell surface"/>
    <property type="evidence" value="ECO:0007669"/>
    <property type="project" value="TreeGrafter"/>
</dbReference>
<dbReference type="PANTHER" id="PTHR21723">
    <property type="entry name" value="RESISTANCE TO INHIBITORS OF CHOLINESTERASE PROTEIN 3 RIC3"/>
    <property type="match status" value="1"/>
</dbReference>
<evidence type="ECO:0000256" key="6">
    <source>
        <dbReference type="ARBA" id="ARBA00023136"/>
    </source>
</evidence>
<dbReference type="EMBL" id="JABXBU010000011">
    <property type="protein sequence ID" value="KAF8790324.1"/>
    <property type="molecule type" value="Genomic_DNA"/>
</dbReference>
<dbReference type="GO" id="GO:0043025">
    <property type="term" value="C:neuronal cell body"/>
    <property type="evidence" value="ECO:0007669"/>
    <property type="project" value="TreeGrafter"/>
</dbReference>
<feature type="region of interest" description="Disordered" evidence="7">
    <location>
        <begin position="201"/>
        <end position="225"/>
    </location>
</feature>
<evidence type="ECO:0000256" key="7">
    <source>
        <dbReference type="SAM" id="MobiDB-lite"/>
    </source>
</evidence>
<evidence type="ECO:0000256" key="8">
    <source>
        <dbReference type="SAM" id="Phobius"/>
    </source>
</evidence>
<dbReference type="Proteomes" id="UP000807504">
    <property type="component" value="Unassembled WGS sequence"/>
</dbReference>
<feature type="transmembrane region" description="Helical" evidence="8">
    <location>
        <begin position="12"/>
        <end position="32"/>
    </location>
</feature>
<dbReference type="InterPro" id="IPR032763">
    <property type="entry name" value="RIC3_N"/>
</dbReference>
<dbReference type="GO" id="GO:0043005">
    <property type="term" value="C:neuron projection"/>
    <property type="evidence" value="ECO:0007669"/>
    <property type="project" value="TreeGrafter"/>
</dbReference>
<dbReference type="InterPro" id="IPR026160">
    <property type="entry name" value="Ric3"/>
</dbReference>
<comment type="similarity">
    <text evidence="2">Belongs to the ric-3 family.</text>
</comment>
<keyword evidence="4" id="KW-0256">Endoplasmic reticulum</keyword>
<comment type="subcellular location">
    <subcellularLocation>
        <location evidence="1">Endoplasmic reticulum membrane</location>
    </subcellularLocation>
</comment>
<evidence type="ECO:0000259" key="9">
    <source>
        <dbReference type="Pfam" id="PF15361"/>
    </source>
</evidence>
<dbReference type="GO" id="GO:0007271">
    <property type="term" value="P:synaptic transmission, cholinergic"/>
    <property type="evidence" value="ECO:0007669"/>
    <property type="project" value="TreeGrafter"/>
</dbReference>
<accession>A0A8T0FG99</accession>
<keyword evidence="6 8" id="KW-0472">Membrane</keyword>
<dbReference type="Pfam" id="PF15361">
    <property type="entry name" value="RIC3"/>
    <property type="match status" value="1"/>
</dbReference>
<evidence type="ECO:0000256" key="2">
    <source>
        <dbReference type="ARBA" id="ARBA00008538"/>
    </source>
</evidence>
<dbReference type="AlphaFoldDB" id="A0A8T0FG99"/>
<keyword evidence="3 8" id="KW-0812">Transmembrane</keyword>
<dbReference type="PANTHER" id="PTHR21723:SF3">
    <property type="entry name" value="PROTEIN RIC-3"/>
    <property type="match status" value="1"/>
</dbReference>
<protein>
    <submittedName>
        <fullName evidence="10">Resistance to inhibitors of cholinesterase like protein</fullName>
    </submittedName>
</protein>
<dbReference type="GO" id="GO:0045202">
    <property type="term" value="C:synapse"/>
    <property type="evidence" value="ECO:0007669"/>
    <property type="project" value="GOC"/>
</dbReference>
<sequence length="225" mass="25380">MAATMEPSSRRSLTVLAVVVACFAILWPKIFYPMISSIILPSASEEESIDEIRKLDFYDMIHPQMKEAMGEARPLDKPATKDAHKVLFHPSIKYAAKPQSKGTSAVNLVIPVYTLVVILFFIYSVCKMFLKKKQDSRHLHSTKQQKTACPHKCTELDDMNKRMDNSLERTAQRALEQYGKDKVLTALKAIILEMEDIQGGEKVDEKENKQDSADATVKCENENSG</sequence>
<organism evidence="10 11">
    <name type="scientific">Argiope bruennichi</name>
    <name type="common">Wasp spider</name>
    <name type="synonym">Aranea bruennichi</name>
    <dbReference type="NCBI Taxonomy" id="94029"/>
    <lineage>
        <taxon>Eukaryota</taxon>
        <taxon>Metazoa</taxon>
        <taxon>Ecdysozoa</taxon>
        <taxon>Arthropoda</taxon>
        <taxon>Chelicerata</taxon>
        <taxon>Arachnida</taxon>
        <taxon>Araneae</taxon>
        <taxon>Araneomorphae</taxon>
        <taxon>Entelegynae</taxon>
        <taxon>Araneoidea</taxon>
        <taxon>Araneidae</taxon>
        <taxon>Argiope</taxon>
    </lineage>
</organism>
<evidence type="ECO:0000256" key="4">
    <source>
        <dbReference type="ARBA" id="ARBA00022824"/>
    </source>
</evidence>
<feature type="transmembrane region" description="Helical" evidence="8">
    <location>
        <begin position="108"/>
        <end position="130"/>
    </location>
</feature>
<evidence type="ECO:0000256" key="3">
    <source>
        <dbReference type="ARBA" id="ARBA00022692"/>
    </source>
</evidence>
<keyword evidence="11" id="KW-1185">Reference proteome</keyword>
<comment type="caution">
    <text evidence="10">The sequence shown here is derived from an EMBL/GenBank/DDBJ whole genome shotgun (WGS) entry which is preliminary data.</text>
</comment>